<proteinExistence type="predicted"/>
<protein>
    <recommendedName>
        <fullName evidence="4">Secreted protein</fullName>
    </recommendedName>
</protein>
<dbReference type="AlphaFoldDB" id="A0A9P4SBA3"/>
<accession>A0A9P4SBA3</accession>
<keyword evidence="3" id="KW-1185">Reference proteome</keyword>
<comment type="caution">
    <text evidence="2">The sequence shown here is derived from an EMBL/GenBank/DDBJ whole genome shotgun (WGS) entry which is preliminary data.</text>
</comment>
<evidence type="ECO:0008006" key="4">
    <source>
        <dbReference type="Google" id="ProtNLM"/>
    </source>
</evidence>
<dbReference type="Proteomes" id="UP000799429">
    <property type="component" value="Unassembled WGS sequence"/>
</dbReference>
<keyword evidence="1" id="KW-0732">Signal</keyword>
<evidence type="ECO:0000313" key="3">
    <source>
        <dbReference type="Proteomes" id="UP000799429"/>
    </source>
</evidence>
<evidence type="ECO:0000313" key="2">
    <source>
        <dbReference type="EMBL" id="KAF2838458.1"/>
    </source>
</evidence>
<feature type="signal peptide" evidence="1">
    <location>
        <begin position="1"/>
        <end position="20"/>
    </location>
</feature>
<reference evidence="2" key="1">
    <citation type="journal article" date="2020" name="Stud. Mycol.">
        <title>101 Dothideomycetes genomes: a test case for predicting lifestyles and emergence of pathogens.</title>
        <authorList>
            <person name="Haridas S."/>
            <person name="Albert R."/>
            <person name="Binder M."/>
            <person name="Bloem J."/>
            <person name="Labutti K."/>
            <person name="Salamov A."/>
            <person name="Andreopoulos B."/>
            <person name="Baker S."/>
            <person name="Barry K."/>
            <person name="Bills G."/>
            <person name="Bluhm B."/>
            <person name="Cannon C."/>
            <person name="Castanera R."/>
            <person name="Culley D."/>
            <person name="Daum C."/>
            <person name="Ezra D."/>
            <person name="Gonzalez J."/>
            <person name="Henrissat B."/>
            <person name="Kuo A."/>
            <person name="Liang C."/>
            <person name="Lipzen A."/>
            <person name="Lutzoni F."/>
            <person name="Magnuson J."/>
            <person name="Mondo S."/>
            <person name="Nolan M."/>
            <person name="Ohm R."/>
            <person name="Pangilinan J."/>
            <person name="Park H.-J."/>
            <person name="Ramirez L."/>
            <person name="Alfaro M."/>
            <person name="Sun H."/>
            <person name="Tritt A."/>
            <person name="Yoshinaga Y."/>
            <person name="Zwiers L.-H."/>
            <person name="Turgeon B."/>
            <person name="Goodwin S."/>
            <person name="Spatafora J."/>
            <person name="Crous P."/>
            <person name="Grigoriev I."/>
        </authorList>
    </citation>
    <scope>NUCLEOTIDE SEQUENCE</scope>
    <source>
        <strain evidence="2">CBS 101060</strain>
    </source>
</reference>
<gene>
    <name evidence="2" type="ORF">M501DRAFT_1004179</name>
</gene>
<dbReference type="EMBL" id="MU006096">
    <property type="protein sequence ID" value="KAF2838458.1"/>
    <property type="molecule type" value="Genomic_DNA"/>
</dbReference>
<name>A0A9P4SBA3_9PEZI</name>
<organism evidence="2 3">
    <name type="scientific">Patellaria atrata CBS 101060</name>
    <dbReference type="NCBI Taxonomy" id="1346257"/>
    <lineage>
        <taxon>Eukaryota</taxon>
        <taxon>Fungi</taxon>
        <taxon>Dikarya</taxon>
        <taxon>Ascomycota</taxon>
        <taxon>Pezizomycotina</taxon>
        <taxon>Dothideomycetes</taxon>
        <taxon>Dothideomycetes incertae sedis</taxon>
        <taxon>Patellariales</taxon>
        <taxon>Patellariaceae</taxon>
        <taxon>Patellaria</taxon>
    </lineage>
</organism>
<feature type="chain" id="PRO_5040283973" description="Secreted protein" evidence="1">
    <location>
        <begin position="21"/>
        <end position="96"/>
    </location>
</feature>
<evidence type="ECO:0000256" key="1">
    <source>
        <dbReference type="SAM" id="SignalP"/>
    </source>
</evidence>
<sequence length="96" mass="11307">MRLILVLRLRLQIWIPSVGGVVVFTSKQFNDRFTQYRKIFCAIVRAPSSYNQIVVLRMLCNQGILRRGYTIPIRFSTNNSRTLKFRKVFPHPTLHV</sequence>